<keyword evidence="2" id="KW-1185">Reference proteome</keyword>
<protein>
    <submittedName>
        <fullName evidence="1">Uncharacterized protein</fullName>
    </submittedName>
</protein>
<name>A0ABR0P8G2_GOSAR</name>
<gene>
    <name evidence="1" type="ORF">PVK06_022393</name>
</gene>
<comment type="caution">
    <text evidence="1">The sequence shown here is derived from an EMBL/GenBank/DDBJ whole genome shotgun (WGS) entry which is preliminary data.</text>
</comment>
<organism evidence="1 2">
    <name type="scientific">Gossypium arboreum</name>
    <name type="common">Tree cotton</name>
    <name type="synonym">Gossypium nanking</name>
    <dbReference type="NCBI Taxonomy" id="29729"/>
    <lineage>
        <taxon>Eukaryota</taxon>
        <taxon>Viridiplantae</taxon>
        <taxon>Streptophyta</taxon>
        <taxon>Embryophyta</taxon>
        <taxon>Tracheophyta</taxon>
        <taxon>Spermatophyta</taxon>
        <taxon>Magnoliopsida</taxon>
        <taxon>eudicotyledons</taxon>
        <taxon>Gunneridae</taxon>
        <taxon>Pentapetalae</taxon>
        <taxon>rosids</taxon>
        <taxon>malvids</taxon>
        <taxon>Malvales</taxon>
        <taxon>Malvaceae</taxon>
        <taxon>Malvoideae</taxon>
        <taxon>Gossypium</taxon>
    </lineage>
</organism>
<evidence type="ECO:0000313" key="2">
    <source>
        <dbReference type="Proteomes" id="UP001358586"/>
    </source>
</evidence>
<sequence length="70" mass="7669">MVCGLWTPGTRCPNVNTMSAFDVPGVSRGKENVHSLLESSTLGKEGVDLFIPAGKMFLKVLHHHFHLLLP</sequence>
<dbReference type="EMBL" id="JARKNE010000007">
    <property type="protein sequence ID" value="KAK5817469.1"/>
    <property type="molecule type" value="Genomic_DNA"/>
</dbReference>
<proteinExistence type="predicted"/>
<reference evidence="1 2" key="1">
    <citation type="submission" date="2023-03" db="EMBL/GenBank/DDBJ databases">
        <title>WGS of Gossypium arboreum.</title>
        <authorList>
            <person name="Yu D."/>
        </authorList>
    </citation>
    <scope>NUCLEOTIDE SEQUENCE [LARGE SCALE GENOMIC DNA]</scope>
    <source>
        <tissue evidence="1">Leaf</tissue>
    </source>
</reference>
<accession>A0ABR0P8G2</accession>
<evidence type="ECO:0000313" key="1">
    <source>
        <dbReference type="EMBL" id="KAK5817469.1"/>
    </source>
</evidence>
<dbReference type="Proteomes" id="UP001358586">
    <property type="component" value="Chromosome 7"/>
</dbReference>